<keyword evidence="2" id="KW-1185">Reference proteome</keyword>
<dbReference type="Proteomes" id="UP000826661">
    <property type="component" value="Chromosome IV"/>
</dbReference>
<gene>
    <name evidence="1" type="ORF">H0G86_007380</name>
</gene>
<organism evidence="1 2">
    <name type="scientific">Trichoderma simmonsii</name>
    <dbReference type="NCBI Taxonomy" id="1491479"/>
    <lineage>
        <taxon>Eukaryota</taxon>
        <taxon>Fungi</taxon>
        <taxon>Dikarya</taxon>
        <taxon>Ascomycota</taxon>
        <taxon>Pezizomycotina</taxon>
        <taxon>Sordariomycetes</taxon>
        <taxon>Hypocreomycetidae</taxon>
        <taxon>Hypocreales</taxon>
        <taxon>Hypocreaceae</taxon>
        <taxon>Trichoderma</taxon>
    </lineage>
</organism>
<evidence type="ECO:0000313" key="1">
    <source>
        <dbReference type="EMBL" id="QYT00291.1"/>
    </source>
</evidence>
<reference evidence="1 2" key="1">
    <citation type="journal article" date="2021" name="BMC Genomics">
        <title>Telomere-to-telomere genome assembly of asparaginase-producing Trichoderma simmonsii.</title>
        <authorList>
            <person name="Chung D."/>
            <person name="Kwon Y.M."/>
            <person name="Yang Y."/>
        </authorList>
    </citation>
    <scope>NUCLEOTIDE SEQUENCE [LARGE SCALE GENOMIC DNA]</scope>
    <source>
        <strain evidence="1 2">GH-Sj1</strain>
    </source>
</reference>
<sequence>MLTPPAQMPTIDIRTEADSALALIESAKGIMRGWVERNSSLETKIDDFVSRLNKVWLYVSNIQKQVDEHTPAVGAALARLRAVAQKLNNPFPKGYNITDVGNVVKELEQAQDALHRARPGDLHRAEGNKAKSAAGQVNGALAAKQTDRRLVIEAISNEVDNGTQINAPLFGTPAEVTQMLMALKGMKQ</sequence>
<protein>
    <submittedName>
        <fullName evidence="1">Uncharacterized protein</fullName>
    </submittedName>
</protein>
<name>A0A8G0PF27_9HYPO</name>
<dbReference type="AlphaFoldDB" id="A0A8G0PF27"/>
<evidence type="ECO:0000313" key="2">
    <source>
        <dbReference type="Proteomes" id="UP000826661"/>
    </source>
</evidence>
<proteinExistence type="predicted"/>
<accession>A0A8G0PF27</accession>
<dbReference type="EMBL" id="CP075867">
    <property type="protein sequence ID" value="QYT00291.1"/>
    <property type="molecule type" value="Genomic_DNA"/>
</dbReference>